<name>A0A4Q5L905_9BACT</name>
<accession>A0A4Q5L905</accession>
<proteinExistence type="predicted"/>
<dbReference type="AlphaFoldDB" id="A0A4Q5L905"/>
<organism evidence="2 3">
    <name type="scientific">Hymenobacter persicinus</name>
    <dbReference type="NCBI Taxonomy" id="2025506"/>
    <lineage>
        <taxon>Bacteria</taxon>
        <taxon>Pseudomonadati</taxon>
        <taxon>Bacteroidota</taxon>
        <taxon>Cytophagia</taxon>
        <taxon>Cytophagales</taxon>
        <taxon>Hymenobacteraceae</taxon>
        <taxon>Hymenobacter</taxon>
    </lineage>
</organism>
<dbReference type="OrthoDB" id="9807602at2"/>
<dbReference type="EMBL" id="SEWE01000039">
    <property type="protein sequence ID" value="RYU77948.1"/>
    <property type="molecule type" value="Genomic_DNA"/>
</dbReference>
<dbReference type="RefSeq" id="WP_129922201.1">
    <property type="nucleotide sequence ID" value="NZ_SEWE01000039.1"/>
</dbReference>
<feature type="transmembrane region" description="Helical" evidence="1">
    <location>
        <begin position="7"/>
        <end position="25"/>
    </location>
</feature>
<feature type="transmembrane region" description="Helical" evidence="1">
    <location>
        <begin position="53"/>
        <end position="70"/>
    </location>
</feature>
<feature type="transmembrane region" description="Helical" evidence="1">
    <location>
        <begin position="77"/>
        <end position="98"/>
    </location>
</feature>
<keyword evidence="3" id="KW-1185">Reference proteome</keyword>
<dbReference type="InterPro" id="IPR052724">
    <property type="entry name" value="GT117_domain-containing"/>
</dbReference>
<evidence type="ECO:0000313" key="2">
    <source>
        <dbReference type="EMBL" id="RYU77948.1"/>
    </source>
</evidence>
<feature type="non-terminal residue" evidence="2">
    <location>
        <position position="136"/>
    </location>
</feature>
<gene>
    <name evidence="2" type="ORF">EWM57_16185</name>
</gene>
<reference evidence="2 3" key="1">
    <citation type="submission" date="2019-02" db="EMBL/GenBank/DDBJ databases">
        <title>Bacterial novel species isolated from soil.</title>
        <authorList>
            <person name="Jung H.-Y."/>
        </authorList>
    </citation>
    <scope>NUCLEOTIDE SEQUENCE [LARGE SCALE GENOMIC DNA]</scope>
    <source>
        <strain evidence="2 3">1-3-3-3</strain>
    </source>
</reference>
<protein>
    <submittedName>
        <fullName evidence="2">DUF2723 domain-containing protein</fullName>
    </submittedName>
</protein>
<evidence type="ECO:0000313" key="3">
    <source>
        <dbReference type="Proteomes" id="UP000294155"/>
    </source>
</evidence>
<comment type="caution">
    <text evidence="2">The sequence shown here is derived from an EMBL/GenBank/DDBJ whole genome shotgun (WGS) entry which is preliminary data.</text>
</comment>
<dbReference type="PANTHER" id="PTHR16214:SF3">
    <property type="entry name" value="TRANSMEMBRANE PROTEIN 260"/>
    <property type="match status" value="1"/>
</dbReference>
<keyword evidence="1" id="KW-1133">Transmembrane helix</keyword>
<keyword evidence="1" id="KW-0812">Transmembrane</keyword>
<dbReference type="Proteomes" id="UP000294155">
    <property type="component" value="Unassembled WGS sequence"/>
</dbReference>
<dbReference type="Pfam" id="PF11028">
    <property type="entry name" value="TMEM260-like"/>
    <property type="match status" value="1"/>
</dbReference>
<sequence length="136" mass="14676">MRSYKSLNNLVGWLVFALATLTYLLTLEPTASFWDCGEFIACSYKLLVPHPPGAPTFLLLGRLFSLFAFGDVTKVSVLINTLSALSSSFTVLFLFWTITMLAKKLVLHRPGLPNDRLAEPTGGQTALILGAGAVGA</sequence>
<keyword evidence="1" id="KW-0472">Membrane</keyword>
<dbReference type="InterPro" id="IPR021280">
    <property type="entry name" value="TMEM260-like"/>
</dbReference>
<evidence type="ECO:0000256" key="1">
    <source>
        <dbReference type="SAM" id="Phobius"/>
    </source>
</evidence>
<dbReference type="PANTHER" id="PTHR16214">
    <property type="entry name" value="TRANSMEMBRANE PROTEIN 260"/>
    <property type="match status" value="1"/>
</dbReference>